<dbReference type="PIRSF" id="PIRSF006305">
    <property type="entry name" value="Maf"/>
    <property type="match status" value="1"/>
</dbReference>
<evidence type="ECO:0000256" key="3">
    <source>
        <dbReference type="HAMAP-Rule" id="MF_00528"/>
    </source>
</evidence>
<comment type="similarity">
    <text evidence="3">Belongs to the Maf family. YhdE subfamily.</text>
</comment>
<accession>A0A916S815</accession>
<dbReference type="AlphaFoldDB" id="A0A916S815"/>
<comment type="function">
    <text evidence="3">Nucleoside triphosphate pyrophosphatase that hydrolyzes dTTP and UTP. May have a dual role in cell division arrest and in preventing the incorporation of modified nucleotides into cellular nucleic acids.</text>
</comment>
<dbReference type="EC" id="3.6.1.9" evidence="3"/>
<gene>
    <name evidence="4" type="primary">maf</name>
    <name evidence="4" type="ORF">GCM10008025_30660</name>
</gene>
<proteinExistence type="inferred from homology"/>
<reference evidence="4" key="1">
    <citation type="journal article" date="2014" name="Int. J. Syst. Evol. Microbiol.">
        <title>Complete genome sequence of Corynebacterium casei LMG S-19264T (=DSM 44701T), isolated from a smear-ripened cheese.</title>
        <authorList>
            <consortium name="US DOE Joint Genome Institute (JGI-PGF)"/>
            <person name="Walter F."/>
            <person name="Albersmeier A."/>
            <person name="Kalinowski J."/>
            <person name="Ruckert C."/>
        </authorList>
    </citation>
    <scope>NUCLEOTIDE SEQUENCE</scope>
    <source>
        <strain evidence="4">CGMCC 1.12408</strain>
    </source>
</reference>
<feature type="site" description="Important for substrate specificity" evidence="3">
    <location>
        <position position="15"/>
    </location>
</feature>
<dbReference type="GO" id="GO:0047429">
    <property type="term" value="F:nucleoside triphosphate diphosphatase activity"/>
    <property type="evidence" value="ECO:0007669"/>
    <property type="project" value="UniProtKB-EC"/>
</dbReference>
<dbReference type="Pfam" id="PF02545">
    <property type="entry name" value="Maf"/>
    <property type="match status" value="1"/>
</dbReference>
<sequence>MDSKPTIILGSTSPRRKELLELANIQFSIRKQEVDESVISTPNPAERAEQLAIHKGKHIPFENSNEIILTADTVVSLNGNIYGKPANKDEAYKMLSNLSGNVHEVYTGVSLQSHVKQFSFVEKTSVEFWPLNDQEILDYIKTEDPFDKAGAYGIQSEGAILVKQIIGDYYNVVGLPIARLVRELKNF</sequence>
<comment type="catalytic activity">
    <reaction evidence="3">
        <text>dTTP + H2O = dTMP + diphosphate + H(+)</text>
        <dbReference type="Rhea" id="RHEA:28534"/>
        <dbReference type="ChEBI" id="CHEBI:15377"/>
        <dbReference type="ChEBI" id="CHEBI:15378"/>
        <dbReference type="ChEBI" id="CHEBI:33019"/>
        <dbReference type="ChEBI" id="CHEBI:37568"/>
        <dbReference type="ChEBI" id="CHEBI:63528"/>
        <dbReference type="EC" id="3.6.1.9"/>
    </reaction>
</comment>
<keyword evidence="2 3" id="KW-0378">Hydrolase</keyword>
<protein>
    <recommendedName>
        <fullName evidence="3">dTTP/UTP pyrophosphatase</fullName>
        <shortName evidence="3">dTTPase/UTPase</shortName>
        <ecNumber evidence="3">3.6.1.9</ecNumber>
    </recommendedName>
    <alternativeName>
        <fullName evidence="3">Nucleoside triphosphate pyrophosphatase</fullName>
    </alternativeName>
    <alternativeName>
        <fullName evidence="3">Nucleotide pyrophosphatase</fullName>
        <shortName evidence="3">Nucleotide PPase</shortName>
    </alternativeName>
</protein>
<dbReference type="Proteomes" id="UP000613512">
    <property type="component" value="Unassembled WGS sequence"/>
</dbReference>
<dbReference type="NCBIfam" id="TIGR00172">
    <property type="entry name" value="maf"/>
    <property type="match status" value="1"/>
</dbReference>
<comment type="subcellular location">
    <subcellularLocation>
        <location evidence="3">Cytoplasm</location>
    </subcellularLocation>
</comment>
<dbReference type="HAMAP" id="MF_00528">
    <property type="entry name" value="Maf"/>
    <property type="match status" value="1"/>
</dbReference>
<dbReference type="SUPFAM" id="SSF52972">
    <property type="entry name" value="ITPase-like"/>
    <property type="match status" value="1"/>
</dbReference>
<dbReference type="PANTHER" id="PTHR43213:SF5">
    <property type="entry name" value="BIFUNCTIONAL DTTP_UTP PYROPHOSPHATASE_METHYLTRANSFERASE PROTEIN-RELATED"/>
    <property type="match status" value="1"/>
</dbReference>
<organism evidence="4 5">
    <name type="scientific">Ornithinibacillus halotolerans</name>
    <dbReference type="NCBI Taxonomy" id="1274357"/>
    <lineage>
        <taxon>Bacteria</taxon>
        <taxon>Bacillati</taxon>
        <taxon>Bacillota</taxon>
        <taxon>Bacilli</taxon>
        <taxon>Bacillales</taxon>
        <taxon>Bacillaceae</taxon>
        <taxon>Ornithinibacillus</taxon>
    </lineage>
</organism>
<dbReference type="InterPro" id="IPR003697">
    <property type="entry name" value="Maf-like"/>
</dbReference>
<evidence type="ECO:0000256" key="1">
    <source>
        <dbReference type="ARBA" id="ARBA00001968"/>
    </source>
</evidence>
<dbReference type="GO" id="GO:0009117">
    <property type="term" value="P:nucleotide metabolic process"/>
    <property type="evidence" value="ECO:0007669"/>
    <property type="project" value="UniProtKB-KW"/>
</dbReference>
<keyword evidence="3" id="KW-0963">Cytoplasm</keyword>
<feature type="active site" description="Proton acceptor" evidence="3">
    <location>
        <position position="72"/>
    </location>
</feature>
<reference evidence="4" key="2">
    <citation type="submission" date="2020-09" db="EMBL/GenBank/DDBJ databases">
        <authorList>
            <person name="Sun Q."/>
            <person name="Zhou Y."/>
        </authorList>
    </citation>
    <scope>NUCLEOTIDE SEQUENCE</scope>
    <source>
        <strain evidence="4">CGMCC 1.12408</strain>
    </source>
</reference>
<evidence type="ECO:0000313" key="4">
    <source>
        <dbReference type="EMBL" id="GGA85518.1"/>
    </source>
</evidence>
<dbReference type="PANTHER" id="PTHR43213">
    <property type="entry name" value="BIFUNCTIONAL DTTP/UTP PYROPHOSPHATASE/METHYLTRANSFERASE PROTEIN-RELATED"/>
    <property type="match status" value="1"/>
</dbReference>
<name>A0A916S815_9BACI</name>
<keyword evidence="3" id="KW-0546">Nucleotide metabolism</keyword>
<evidence type="ECO:0000313" key="5">
    <source>
        <dbReference type="Proteomes" id="UP000613512"/>
    </source>
</evidence>
<comment type="caution">
    <text evidence="4">The sequence shown here is derived from an EMBL/GenBank/DDBJ whole genome shotgun (WGS) entry which is preliminary data.</text>
</comment>
<comment type="cofactor">
    <cofactor evidence="1 3">
        <name>a divalent metal cation</name>
        <dbReference type="ChEBI" id="CHEBI:60240"/>
    </cofactor>
</comment>
<dbReference type="InterPro" id="IPR029001">
    <property type="entry name" value="ITPase-like_fam"/>
</dbReference>
<comment type="caution">
    <text evidence="3">Lacks conserved residue(s) required for the propagation of feature annotation.</text>
</comment>
<dbReference type="RefSeq" id="WP_188385556.1">
    <property type="nucleotide sequence ID" value="NZ_BMEY01000018.1"/>
</dbReference>
<comment type="catalytic activity">
    <reaction evidence="3">
        <text>UTP + H2O = UMP + diphosphate + H(+)</text>
        <dbReference type="Rhea" id="RHEA:29395"/>
        <dbReference type="ChEBI" id="CHEBI:15377"/>
        <dbReference type="ChEBI" id="CHEBI:15378"/>
        <dbReference type="ChEBI" id="CHEBI:33019"/>
        <dbReference type="ChEBI" id="CHEBI:46398"/>
        <dbReference type="ChEBI" id="CHEBI:57865"/>
        <dbReference type="EC" id="3.6.1.9"/>
    </reaction>
</comment>
<feature type="site" description="Important for substrate specificity" evidence="3">
    <location>
        <position position="155"/>
    </location>
</feature>
<dbReference type="Gene3D" id="3.90.950.10">
    <property type="match status" value="1"/>
</dbReference>
<feature type="site" description="Important for substrate specificity" evidence="3">
    <location>
        <position position="73"/>
    </location>
</feature>
<keyword evidence="5" id="KW-1185">Reference proteome</keyword>
<dbReference type="EMBL" id="BMEY01000018">
    <property type="protein sequence ID" value="GGA85518.1"/>
    <property type="molecule type" value="Genomic_DNA"/>
</dbReference>
<dbReference type="CDD" id="cd00555">
    <property type="entry name" value="Maf"/>
    <property type="match status" value="1"/>
</dbReference>
<evidence type="ECO:0000256" key="2">
    <source>
        <dbReference type="ARBA" id="ARBA00022801"/>
    </source>
</evidence>
<dbReference type="GO" id="GO:0005737">
    <property type="term" value="C:cytoplasm"/>
    <property type="evidence" value="ECO:0007669"/>
    <property type="project" value="UniProtKB-SubCell"/>
</dbReference>